<keyword evidence="1" id="KW-0472">Membrane</keyword>
<evidence type="ECO:0000313" key="2">
    <source>
        <dbReference type="EMBL" id="GAA0472484.1"/>
    </source>
</evidence>
<keyword evidence="3" id="KW-1185">Reference proteome</keyword>
<keyword evidence="1" id="KW-0812">Transmembrane</keyword>
<comment type="caution">
    <text evidence="2">The sequence shown here is derived from an EMBL/GenBank/DDBJ whole genome shotgun (WGS) entry which is preliminary data.</text>
</comment>
<sequence>MKHLLSILAFILITFGVQGLNHFVVNVAHYENIDFARAEPIMALGFLTMIVQGSILTLALGYLAPKGARIKDAMMVSLSFGLFLGFYIAVTEPAKYAAPSIPAWIITEGLASTIQFLLFGLVLGFVHQRFSKGPK</sequence>
<dbReference type="RefSeq" id="WP_229956256.1">
    <property type="nucleotide sequence ID" value="NZ_BAAAEM010000002.1"/>
</dbReference>
<evidence type="ECO:0000313" key="3">
    <source>
        <dbReference type="Proteomes" id="UP001500713"/>
    </source>
</evidence>
<organism evidence="2 3">
    <name type="scientific">Parasphingorhabdus litoris</name>
    <dbReference type="NCBI Taxonomy" id="394733"/>
    <lineage>
        <taxon>Bacteria</taxon>
        <taxon>Pseudomonadati</taxon>
        <taxon>Pseudomonadota</taxon>
        <taxon>Alphaproteobacteria</taxon>
        <taxon>Sphingomonadales</taxon>
        <taxon>Sphingomonadaceae</taxon>
        <taxon>Parasphingorhabdus</taxon>
    </lineage>
</organism>
<reference evidence="3" key="1">
    <citation type="journal article" date="2019" name="Int. J. Syst. Evol. Microbiol.">
        <title>The Global Catalogue of Microorganisms (GCM) 10K type strain sequencing project: providing services to taxonomists for standard genome sequencing and annotation.</title>
        <authorList>
            <consortium name="The Broad Institute Genomics Platform"/>
            <consortium name="The Broad Institute Genome Sequencing Center for Infectious Disease"/>
            <person name="Wu L."/>
            <person name="Ma J."/>
        </authorList>
    </citation>
    <scope>NUCLEOTIDE SEQUENCE [LARGE SCALE GENOMIC DNA]</scope>
    <source>
        <strain evidence="3">JCM 14162</strain>
    </source>
</reference>
<keyword evidence="1" id="KW-1133">Transmembrane helix</keyword>
<protein>
    <recommendedName>
        <fullName evidence="4">DUF1761 domain-containing protein</fullName>
    </recommendedName>
</protein>
<feature type="transmembrane region" description="Helical" evidence="1">
    <location>
        <begin position="73"/>
        <end position="90"/>
    </location>
</feature>
<accession>A0ABP3K648</accession>
<evidence type="ECO:0008006" key="4">
    <source>
        <dbReference type="Google" id="ProtNLM"/>
    </source>
</evidence>
<name>A0ABP3K648_9SPHN</name>
<proteinExistence type="predicted"/>
<dbReference type="Proteomes" id="UP001500713">
    <property type="component" value="Unassembled WGS sequence"/>
</dbReference>
<gene>
    <name evidence="2" type="ORF">GCM10009096_12050</name>
</gene>
<evidence type="ECO:0000256" key="1">
    <source>
        <dbReference type="SAM" id="Phobius"/>
    </source>
</evidence>
<dbReference type="EMBL" id="BAAAEM010000002">
    <property type="protein sequence ID" value="GAA0472484.1"/>
    <property type="molecule type" value="Genomic_DNA"/>
</dbReference>
<feature type="transmembrane region" description="Helical" evidence="1">
    <location>
        <begin position="43"/>
        <end position="64"/>
    </location>
</feature>
<feature type="transmembrane region" description="Helical" evidence="1">
    <location>
        <begin position="102"/>
        <end position="126"/>
    </location>
</feature>